<keyword evidence="8" id="KW-1185">Reference proteome</keyword>
<dbReference type="InterPro" id="IPR001387">
    <property type="entry name" value="Cro/C1-type_HTH"/>
</dbReference>
<comment type="caution">
    <text evidence="7">The sequence shown here is derived from an EMBL/GenBank/DDBJ whole genome shotgun (WGS) entry which is preliminary data.</text>
</comment>
<protein>
    <submittedName>
        <fullName evidence="7">LacI family DNA-binding transcriptional regulator</fullName>
    </submittedName>
</protein>
<feature type="domain" description="HTH cro/C1-type" evidence="5">
    <location>
        <begin position="9"/>
        <end position="33"/>
    </location>
</feature>
<feature type="domain" description="HTH lacI-type" evidence="4">
    <location>
        <begin position="10"/>
        <end position="65"/>
    </location>
</feature>
<dbReference type="InterPro" id="IPR000843">
    <property type="entry name" value="HTH_LacI"/>
</dbReference>
<evidence type="ECO:0000256" key="1">
    <source>
        <dbReference type="ARBA" id="ARBA00023015"/>
    </source>
</evidence>
<dbReference type="Proteomes" id="UP000179454">
    <property type="component" value="Unassembled WGS sequence"/>
</dbReference>
<keyword evidence="1" id="KW-0805">Transcription regulation</keyword>
<dbReference type="RefSeq" id="WP_012650547.1">
    <property type="nucleotide sequence ID" value="NZ_CP191421.1"/>
</dbReference>
<sequence>MTTGEGSTKITIKEVAEAAGVSRSSVSNYLNERFANMGLETRERINQAIESLGYRPNNAARQLKTGKVPMVGLLVPTVINPFFGELALAVEQAAGRHNYRVLLCNTMRDAEREYEFEEEMLSFGIRGVITVSPIVGRRKSAPADLAVVAIDARRGDLGSANVDLVNLDNQAATSIAVDHLVSLGHRHIAYVSDSSFTFARASRAAGFEAAVAGHGLSDCPVVVQSFVDGIASYSDVELFEIGRGSVAQLLSSNPRPTAIIALNDMIAVGILSALRQHGVAVPGEMSLVGIDDIVLSQLTTPGLSTIRQPVTQMAEAAVELLIARLRSPTRSSTETVFQPELVRRESTEKPFSHERI</sequence>
<keyword evidence="2 7" id="KW-0238">DNA-binding</keyword>
<dbReference type="AlphaFoldDB" id="A0ABD6HEV1"/>
<dbReference type="PROSITE" id="PS00356">
    <property type="entry name" value="HTH_LACI_1"/>
    <property type="match status" value="1"/>
</dbReference>
<dbReference type="GO" id="GO:0003677">
    <property type="term" value="F:DNA binding"/>
    <property type="evidence" value="ECO:0007669"/>
    <property type="project" value="UniProtKB-KW"/>
</dbReference>
<name>A0ABD6HEV1_AGRVI</name>
<evidence type="ECO:0000256" key="2">
    <source>
        <dbReference type="ARBA" id="ARBA00023125"/>
    </source>
</evidence>
<accession>A0ABD6HEV1</accession>
<dbReference type="Proteomes" id="UP000179536">
    <property type="component" value="Unassembled WGS sequence"/>
</dbReference>
<evidence type="ECO:0000259" key="4">
    <source>
        <dbReference type="PROSITE" id="PS50932"/>
    </source>
</evidence>
<evidence type="ECO:0000313" key="8">
    <source>
        <dbReference type="Proteomes" id="UP000179454"/>
    </source>
</evidence>
<dbReference type="InterPro" id="IPR046335">
    <property type="entry name" value="LacI/GalR-like_sensor"/>
</dbReference>
<dbReference type="CDD" id="cd01392">
    <property type="entry name" value="HTH_LacI"/>
    <property type="match status" value="1"/>
</dbReference>
<dbReference type="Gene3D" id="1.10.260.40">
    <property type="entry name" value="lambda repressor-like DNA-binding domains"/>
    <property type="match status" value="1"/>
</dbReference>
<evidence type="ECO:0000313" key="9">
    <source>
        <dbReference type="Proteomes" id="UP000179536"/>
    </source>
</evidence>
<reference evidence="8 9" key="1">
    <citation type="submission" date="2019-11" db="EMBL/GenBank/DDBJ databases">
        <title>Whole-genome sequencing of Allorhizobium vitis.</title>
        <authorList>
            <person name="Gan H.M."/>
            <person name="Savka M.A."/>
        </authorList>
    </citation>
    <scope>NUCLEOTIDE SEQUENCE [LARGE SCALE GENOMIC DNA]</scope>
    <source>
        <strain evidence="7 9">RF2/1</strain>
        <strain evidence="6 8">T1/7</strain>
    </source>
</reference>
<keyword evidence="3" id="KW-0804">Transcription</keyword>
<dbReference type="SUPFAM" id="SSF47413">
    <property type="entry name" value="lambda repressor-like DNA-binding domains"/>
    <property type="match status" value="1"/>
</dbReference>
<dbReference type="EMBL" id="MBFE02000025">
    <property type="protein sequence ID" value="MUO44926.1"/>
    <property type="molecule type" value="Genomic_DNA"/>
</dbReference>
<dbReference type="SMART" id="SM00354">
    <property type="entry name" value="HTH_LACI"/>
    <property type="match status" value="1"/>
</dbReference>
<dbReference type="PANTHER" id="PTHR30146">
    <property type="entry name" value="LACI-RELATED TRANSCRIPTIONAL REPRESSOR"/>
    <property type="match status" value="1"/>
</dbReference>
<dbReference type="SUPFAM" id="SSF53822">
    <property type="entry name" value="Periplasmic binding protein-like I"/>
    <property type="match status" value="1"/>
</dbReference>
<dbReference type="PROSITE" id="PS50943">
    <property type="entry name" value="HTH_CROC1"/>
    <property type="match status" value="1"/>
</dbReference>
<dbReference type="InterPro" id="IPR028082">
    <property type="entry name" value="Peripla_BP_I"/>
</dbReference>
<dbReference type="InterPro" id="IPR010982">
    <property type="entry name" value="Lambda_DNA-bd_dom_sf"/>
</dbReference>
<proteinExistence type="predicted"/>
<evidence type="ECO:0000313" key="7">
    <source>
        <dbReference type="EMBL" id="MUP12951.1"/>
    </source>
</evidence>
<dbReference type="PANTHER" id="PTHR30146:SF147">
    <property type="entry name" value="HTH-TYPE TRANSCRIPTIONAL REGULATOR DEGA"/>
    <property type="match status" value="1"/>
</dbReference>
<dbReference type="EMBL" id="MBFA02000023">
    <property type="protein sequence ID" value="MUP12951.1"/>
    <property type="molecule type" value="Genomic_DNA"/>
</dbReference>
<dbReference type="Gene3D" id="3.40.50.2300">
    <property type="match status" value="2"/>
</dbReference>
<evidence type="ECO:0000256" key="3">
    <source>
        <dbReference type="ARBA" id="ARBA00023163"/>
    </source>
</evidence>
<evidence type="ECO:0000313" key="6">
    <source>
        <dbReference type="EMBL" id="MUO44926.1"/>
    </source>
</evidence>
<dbReference type="PROSITE" id="PS50932">
    <property type="entry name" value="HTH_LACI_2"/>
    <property type="match status" value="1"/>
</dbReference>
<dbReference type="Pfam" id="PF13377">
    <property type="entry name" value="Peripla_BP_3"/>
    <property type="match status" value="1"/>
</dbReference>
<gene>
    <name evidence="7" type="ORF">BBK91_024125</name>
    <name evidence="6" type="ORF">BBL17_024425</name>
</gene>
<organism evidence="7 9">
    <name type="scientific">Agrobacterium vitis</name>
    <name type="common">Rhizobium vitis</name>
    <dbReference type="NCBI Taxonomy" id="373"/>
    <lineage>
        <taxon>Bacteria</taxon>
        <taxon>Pseudomonadati</taxon>
        <taxon>Pseudomonadota</taxon>
        <taxon>Alphaproteobacteria</taxon>
        <taxon>Hyphomicrobiales</taxon>
        <taxon>Rhizobiaceae</taxon>
        <taxon>Rhizobium/Agrobacterium group</taxon>
        <taxon>Agrobacterium</taxon>
    </lineage>
</organism>
<evidence type="ECO:0000259" key="5">
    <source>
        <dbReference type="PROSITE" id="PS50943"/>
    </source>
</evidence>
<dbReference type="GO" id="GO:0006355">
    <property type="term" value="P:regulation of DNA-templated transcription"/>
    <property type="evidence" value="ECO:0007669"/>
    <property type="project" value="UniProtKB-ARBA"/>
</dbReference>
<dbReference type="Pfam" id="PF00356">
    <property type="entry name" value="LacI"/>
    <property type="match status" value="1"/>
</dbReference>